<dbReference type="InterPro" id="IPR051372">
    <property type="entry name" value="CWC21"/>
</dbReference>
<accession>A0ABR2GV34</accession>
<name>A0ABR2GV34_9EUKA</name>
<evidence type="ECO:0000256" key="2">
    <source>
        <dbReference type="SAM" id="Phobius"/>
    </source>
</evidence>
<dbReference type="PANTHER" id="PTHR36562:SF5">
    <property type="entry name" value="SERINE_ARGININE REPETITIVE MATRIX 2"/>
    <property type="match status" value="1"/>
</dbReference>
<feature type="compositionally biased region" description="Basic and acidic residues" evidence="1">
    <location>
        <begin position="228"/>
        <end position="358"/>
    </location>
</feature>
<comment type="caution">
    <text evidence="3">The sequence shown here is derived from an EMBL/GenBank/DDBJ whole genome shotgun (WGS) entry which is preliminary data.</text>
</comment>
<keyword evidence="4" id="KW-1185">Reference proteome</keyword>
<dbReference type="EMBL" id="JAPFFF010000058">
    <property type="protein sequence ID" value="KAK8837790.1"/>
    <property type="molecule type" value="Genomic_DNA"/>
</dbReference>
<gene>
    <name evidence="3" type="ORF">M9Y10_036328</name>
</gene>
<feature type="transmembrane region" description="Helical" evidence="2">
    <location>
        <begin position="128"/>
        <end position="148"/>
    </location>
</feature>
<proteinExistence type="predicted"/>
<dbReference type="PANTHER" id="PTHR36562">
    <property type="entry name" value="SERINE/ARGININE REPETITIVE MATRIX 2"/>
    <property type="match status" value="1"/>
</dbReference>
<evidence type="ECO:0000313" key="3">
    <source>
        <dbReference type="EMBL" id="KAK8837790.1"/>
    </source>
</evidence>
<reference evidence="3 4" key="1">
    <citation type="submission" date="2024-04" db="EMBL/GenBank/DDBJ databases">
        <title>Tritrichomonas musculus Genome.</title>
        <authorList>
            <person name="Alves-Ferreira E."/>
            <person name="Grigg M."/>
            <person name="Lorenzi H."/>
            <person name="Galac M."/>
        </authorList>
    </citation>
    <scope>NUCLEOTIDE SEQUENCE [LARGE SCALE GENOMIC DNA]</scope>
    <source>
        <strain evidence="3 4">EAF2021</strain>
    </source>
</reference>
<keyword evidence="2" id="KW-0472">Membrane</keyword>
<protein>
    <submittedName>
        <fullName evidence="3">Uncharacterized protein</fullName>
    </submittedName>
</protein>
<dbReference type="PROSITE" id="PS51257">
    <property type="entry name" value="PROKAR_LIPOPROTEIN"/>
    <property type="match status" value="1"/>
</dbReference>
<sequence length="410" mass="50355">MKAPRSKSRRPVSTKSKIAINSNYLLILFAIGCLFAAFQCDAQNIVAPCHLYGLHISWIYRYPKAILCLMSRNITEFFRRIILSPIYLLNLILCFSKTFIFPFLSWLYSSFFAPIIKLFEGIRYTIKSLALALPHLFIIPLYIIKFLLYPLRFLISLISPYCYTECNDNPLKCIGHQTARIFYIPIRAADGIVRTVDEWIQILLDQIYGPKTDENIVDDSNNQSLIQEEERKRLEEEERRRKQQEEEEERRKKQQEEEEERRKKQQEEEEEERRKKQQEEEEEERRKKQQQEEEEERRRKQQEEEEERRKKQEEEEERRRKQQEEEEERRKKQQQEEEEERRRKQQQEEEEERRRKQQEEEEERRKKYRVNKEDYKEFIDRIKKVEDAAERANDFVHKKLHCTKDNCNDD</sequence>
<organism evidence="3 4">
    <name type="scientific">Tritrichomonas musculus</name>
    <dbReference type="NCBI Taxonomy" id="1915356"/>
    <lineage>
        <taxon>Eukaryota</taxon>
        <taxon>Metamonada</taxon>
        <taxon>Parabasalia</taxon>
        <taxon>Tritrichomonadida</taxon>
        <taxon>Tritrichomonadidae</taxon>
        <taxon>Tritrichomonas</taxon>
    </lineage>
</organism>
<feature type="transmembrane region" description="Helical" evidence="2">
    <location>
        <begin position="87"/>
        <end position="108"/>
    </location>
</feature>
<keyword evidence="2" id="KW-0812">Transmembrane</keyword>
<dbReference type="Proteomes" id="UP001470230">
    <property type="component" value="Unassembled WGS sequence"/>
</dbReference>
<keyword evidence="2" id="KW-1133">Transmembrane helix</keyword>
<feature type="region of interest" description="Disordered" evidence="1">
    <location>
        <begin position="213"/>
        <end position="369"/>
    </location>
</feature>
<evidence type="ECO:0000313" key="4">
    <source>
        <dbReference type="Proteomes" id="UP001470230"/>
    </source>
</evidence>
<evidence type="ECO:0000256" key="1">
    <source>
        <dbReference type="SAM" id="MobiDB-lite"/>
    </source>
</evidence>